<keyword evidence="1" id="KW-0732">Signal</keyword>
<dbReference type="Proteomes" id="UP000015105">
    <property type="component" value="Chromosome 3D"/>
</dbReference>
<feature type="signal peptide" evidence="1">
    <location>
        <begin position="1"/>
        <end position="28"/>
    </location>
</feature>
<feature type="chain" id="PRO_5019037308" description="Knottin scorpion toxin-like domain-containing protein" evidence="1">
    <location>
        <begin position="29"/>
        <end position="81"/>
    </location>
</feature>
<dbReference type="PROSITE" id="PS51257">
    <property type="entry name" value="PROKAR_LIPOPROTEIN"/>
    <property type="match status" value="1"/>
</dbReference>
<protein>
    <recommendedName>
        <fullName evidence="4">Knottin scorpion toxin-like domain-containing protein</fullName>
    </recommendedName>
</protein>
<keyword evidence="3" id="KW-1185">Reference proteome</keyword>
<dbReference type="EnsemblPlants" id="AET3Gv20086800.1">
    <property type="protein sequence ID" value="AET3Gv20086800.1"/>
    <property type="gene ID" value="AET3Gv20086800"/>
</dbReference>
<dbReference type="Gramene" id="AET3Gv20086800.1">
    <property type="protein sequence ID" value="AET3Gv20086800.1"/>
    <property type="gene ID" value="AET3Gv20086800"/>
</dbReference>
<organism evidence="2 3">
    <name type="scientific">Aegilops tauschii subsp. strangulata</name>
    <name type="common">Goatgrass</name>
    <dbReference type="NCBI Taxonomy" id="200361"/>
    <lineage>
        <taxon>Eukaryota</taxon>
        <taxon>Viridiplantae</taxon>
        <taxon>Streptophyta</taxon>
        <taxon>Embryophyta</taxon>
        <taxon>Tracheophyta</taxon>
        <taxon>Spermatophyta</taxon>
        <taxon>Magnoliopsida</taxon>
        <taxon>Liliopsida</taxon>
        <taxon>Poales</taxon>
        <taxon>Poaceae</taxon>
        <taxon>BOP clade</taxon>
        <taxon>Pooideae</taxon>
        <taxon>Triticodae</taxon>
        <taxon>Triticeae</taxon>
        <taxon>Triticinae</taxon>
        <taxon>Aegilops</taxon>
    </lineage>
</organism>
<evidence type="ECO:0000313" key="3">
    <source>
        <dbReference type="Proteomes" id="UP000015105"/>
    </source>
</evidence>
<evidence type="ECO:0000256" key="1">
    <source>
        <dbReference type="SAM" id="SignalP"/>
    </source>
</evidence>
<reference evidence="2" key="5">
    <citation type="journal article" date="2021" name="G3 (Bethesda)">
        <title>Aegilops tauschii genome assembly Aet v5.0 features greater sequence contiguity and improved annotation.</title>
        <authorList>
            <person name="Wang L."/>
            <person name="Zhu T."/>
            <person name="Rodriguez J.C."/>
            <person name="Deal K.R."/>
            <person name="Dubcovsky J."/>
            <person name="McGuire P.E."/>
            <person name="Lux T."/>
            <person name="Spannagl M."/>
            <person name="Mayer K.F.X."/>
            <person name="Baldrich P."/>
            <person name="Meyers B.C."/>
            <person name="Huo N."/>
            <person name="Gu Y.Q."/>
            <person name="Zhou H."/>
            <person name="Devos K.M."/>
            <person name="Bennetzen J.L."/>
            <person name="Unver T."/>
            <person name="Budak H."/>
            <person name="Gulick P.J."/>
            <person name="Galiba G."/>
            <person name="Kalapos B."/>
            <person name="Nelson D.R."/>
            <person name="Li P."/>
            <person name="You F.M."/>
            <person name="Luo M.C."/>
            <person name="Dvorak J."/>
        </authorList>
    </citation>
    <scope>NUCLEOTIDE SEQUENCE [LARGE SCALE GENOMIC DNA]</scope>
    <source>
        <strain evidence="2">cv. AL8/78</strain>
    </source>
</reference>
<accession>A0A453DUC5</accession>
<dbReference type="AlphaFoldDB" id="A0A453DUC5"/>
<name>A0A453DUC5_AEGTS</name>
<evidence type="ECO:0008006" key="4">
    <source>
        <dbReference type="Google" id="ProtNLM"/>
    </source>
</evidence>
<reference evidence="3" key="2">
    <citation type="journal article" date="2017" name="Nat. Plants">
        <title>The Aegilops tauschii genome reveals multiple impacts of transposons.</title>
        <authorList>
            <person name="Zhao G."/>
            <person name="Zou C."/>
            <person name="Li K."/>
            <person name="Wang K."/>
            <person name="Li T."/>
            <person name="Gao L."/>
            <person name="Zhang X."/>
            <person name="Wang H."/>
            <person name="Yang Z."/>
            <person name="Liu X."/>
            <person name="Jiang W."/>
            <person name="Mao L."/>
            <person name="Kong X."/>
            <person name="Jiao Y."/>
            <person name="Jia J."/>
        </authorList>
    </citation>
    <scope>NUCLEOTIDE SEQUENCE [LARGE SCALE GENOMIC DNA]</scope>
    <source>
        <strain evidence="3">cv. AL8/78</strain>
    </source>
</reference>
<reference evidence="2" key="3">
    <citation type="journal article" date="2017" name="Nature">
        <title>Genome sequence of the progenitor of the wheat D genome Aegilops tauschii.</title>
        <authorList>
            <person name="Luo M.C."/>
            <person name="Gu Y.Q."/>
            <person name="Puiu D."/>
            <person name="Wang H."/>
            <person name="Twardziok S.O."/>
            <person name="Deal K.R."/>
            <person name="Huo N."/>
            <person name="Zhu T."/>
            <person name="Wang L."/>
            <person name="Wang Y."/>
            <person name="McGuire P.E."/>
            <person name="Liu S."/>
            <person name="Long H."/>
            <person name="Ramasamy R.K."/>
            <person name="Rodriguez J.C."/>
            <person name="Van S.L."/>
            <person name="Yuan L."/>
            <person name="Wang Z."/>
            <person name="Xia Z."/>
            <person name="Xiao L."/>
            <person name="Anderson O.D."/>
            <person name="Ouyang S."/>
            <person name="Liang Y."/>
            <person name="Zimin A.V."/>
            <person name="Pertea G."/>
            <person name="Qi P."/>
            <person name="Bennetzen J.L."/>
            <person name="Dai X."/>
            <person name="Dawson M.W."/>
            <person name="Muller H.G."/>
            <person name="Kugler K."/>
            <person name="Rivarola-Duarte L."/>
            <person name="Spannagl M."/>
            <person name="Mayer K.F.X."/>
            <person name="Lu F.H."/>
            <person name="Bevan M.W."/>
            <person name="Leroy P."/>
            <person name="Li P."/>
            <person name="You F.M."/>
            <person name="Sun Q."/>
            <person name="Liu Z."/>
            <person name="Lyons E."/>
            <person name="Wicker T."/>
            <person name="Salzberg S.L."/>
            <person name="Devos K.M."/>
            <person name="Dvorak J."/>
        </authorList>
    </citation>
    <scope>NUCLEOTIDE SEQUENCE [LARGE SCALE GENOMIC DNA]</scope>
    <source>
        <strain evidence="2">cv. AL8/78</strain>
    </source>
</reference>
<reference evidence="2" key="4">
    <citation type="submission" date="2019-03" db="UniProtKB">
        <authorList>
            <consortium name="EnsemblPlants"/>
        </authorList>
    </citation>
    <scope>IDENTIFICATION</scope>
</reference>
<sequence>MELIKNNTRALLLVALVMMSTTLLSCHAGSTKPIPLNLCVRLASCEKGHESEEACRNHCSFFEFKKSHCEPVNGGSCCCSN</sequence>
<reference evidence="3" key="1">
    <citation type="journal article" date="2014" name="Science">
        <title>Ancient hybridizations among the ancestral genomes of bread wheat.</title>
        <authorList>
            <consortium name="International Wheat Genome Sequencing Consortium,"/>
            <person name="Marcussen T."/>
            <person name="Sandve S.R."/>
            <person name="Heier L."/>
            <person name="Spannagl M."/>
            <person name="Pfeifer M."/>
            <person name="Jakobsen K.S."/>
            <person name="Wulff B.B."/>
            <person name="Steuernagel B."/>
            <person name="Mayer K.F."/>
            <person name="Olsen O.A."/>
        </authorList>
    </citation>
    <scope>NUCLEOTIDE SEQUENCE [LARGE SCALE GENOMIC DNA]</scope>
    <source>
        <strain evidence="3">cv. AL8/78</strain>
    </source>
</reference>
<proteinExistence type="predicted"/>
<evidence type="ECO:0000313" key="2">
    <source>
        <dbReference type="EnsemblPlants" id="AET3Gv20086800.1"/>
    </source>
</evidence>